<dbReference type="InterPro" id="IPR047272">
    <property type="entry name" value="S49_SppA_C"/>
</dbReference>
<evidence type="ECO:0000256" key="4">
    <source>
        <dbReference type="ARBA" id="ARBA00022825"/>
    </source>
</evidence>
<dbReference type="EC" id="3.4.21.-" evidence="8"/>
<keyword evidence="2" id="KW-0645">Protease</keyword>
<dbReference type="Pfam" id="PF01343">
    <property type="entry name" value="Peptidase_S49"/>
    <property type="match status" value="1"/>
</dbReference>
<feature type="transmembrane region" description="Helical" evidence="6">
    <location>
        <begin position="63"/>
        <end position="81"/>
    </location>
</feature>
<dbReference type="Gene3D" id="3.90.226.10">
    <property type="entry name" value="2-enoyl-CoA Hydratase, Chain A, domain 1"/>
    <property type="match status" value="1"/>
</dbReference>
<feature type="region of interest" description="Disordered" evidence="5">
    <location>
        <begin position="1"/>
        <end position="37"/>
    </location>
</feature>
<evidence type="ECO:0000256" key="6">
    <source>
        <dbReference type="SAM" id="Phobius"/>
    </source>
</evidence>
<gene>
    <name evidence="8" type="primary">sppA</name>
    <name evidence="8" type="ORF">A1019T_00524</name>
</gene>
<evidence type="ECO:0000313" key="8">
    <source>
        <dbReference type="EMBL" id="SJM36563.1"/>
    </source>
</evidence>
<dbReference type="Proteomes" id="UP000188169">
    <property type="component" value="Unassembled WGS sequence"/>
</dbReference>
<dbReference type="GO" id="GO:0006508">
    <property type="term" value="P:proteolysis"/>
    <property type="evidence" value="ECO:0007669"/>
    <property type="project" value="UniProtKB-KW"/>
</dbReference>
<keyword evidence="9" id="KW-1185">Reference proteome</keyword>
<protein>
    <submittedName>
        <fullName evidence="8">Putative signal peptide peptidase SppA</fullName>
        <ecNumber evidence="8">3.4.21.-</ecNumber>
    </submittedName>
</protein>
<comment type="similarity">
    <text evidence="1">Belongs to the peptidase S49 family.</text>
</comment>
<evidence type="ECO:0000259" key="7">
    <source>
        <dbReference type="Pfam" id="PF01343"/>
    </source>
</evidence>
<dbReference type="Gene3D" id="6.20.330.10">
    <property type="match status" value="1"/>
</dbReference>
<dbReference type="NCBIfam" id="TIGR00706">
    <property type="entry name" value="SppA_dom"/>
    <property type="match status" value="1"/>
</dbReference>
<dbReference type="InterPro" id="IPR029045">
    <property type="entry name" value="ClpP/crotonase-like_dom_sf"/>
</dbReference>
<dbReference type="AlphaFoldDB" id="A0A1R4EDJ3"/>
<keyword evidence="6" id="KW-1133">Transmembrane helix</keyword>
<dbReference type="GO" id="GO:0008236">
    <property type="term" value="F:serine-type peptidase activity"/>
    <property type="evidence" value="ECO:0007669"/>
    <property type="project" value="UniProtKB-KW"/>
</dbReference>
<organism evidence="8 9">
    <name type="scientific">Psychrobacter pasteurii</name>
    <dbReference type="NCBI Taxonomy" id="1945520"/>
    <lineage>
        <taxon>Bacteria</taxon>
        <taxon>Pseudomonadati</taxon>
        <taxon>Pseudomonadota</taxon>
        <taxon>Gammaproteobacteria</taxon>
        <taxon>Moraxellales</taxon>
        <taxon>Moraxellaceae</taxon>
        <taxon>Psychrobacter</taxon>
    </lineage>
</organism>
<dbReference type="CDD" id="cd07023">
    <property type="entry name" value="S49_Sppa_N_C"/>
    <property type="match status" value="1"/>
</dbReference>
<evidence type="ECO:0000256" key="1">
    <source>
        <dbReference type="ARBA" id="ARBA00008683"/>
    </source>
</evidence>
<proteinExistence type="inferred from homology"/>
<dbReference type="RefSeq" id="WP_077447957.1">
    <property type="nucleotide sequence ID" value="NZ_FUGD01000049.1"/>
</dbReference>
<sequence>MSNWPPDPNKTPDNNPAPNNSNNKSPQTPRSLPVSSGGREWHLLEKTLMASIEEQRRARRWRVISKVLSLLTLLLLFFMLSRGCAPTENISTVDVSKPHLAVVDIKGVIGPDDVANSYDVSAALTEAFKSKGSKAVVLNINSPGGSPVQSDEIWQTMMELREEYPKKKLYAVIGDMGASGAYYIASAADEIYVNPSSLVGSIGVIMPGYNIEGLMDKAGIKDTTLTAGEYKDILSMSRELSDYEKKHVENVLDNTHKHFINAVKQGRGDKLKDPEQNKLFSGLFWTGEQAINLGLADKKGSLMTLEKELNLDNVVDYTPVDPMRMFLNNFALQLGSGIGSSVELKLLPEEQTSAEMR</sequence>
<name>A0A1R4EDJ3_9GAMM</name>
<dbReference type="InterPro" id="IPR002142">
    <property type="entry name" value="Peptidase_S49"/>
</dbReference>
<dbReference type="STRING" id="1945520.A1019T_00524"/>
<evidence type="ECO:0000256" key="5">
    <source>
        <dbReference type="SAM" id="MobiDB-lite"/>
    </source>
</evidence>
<keyword evidence="6" id="KW-0472">Membrane</keyword>
<evidence type="ECO:0000256" key="2">
    <source>
        <dbReference type="ARBA" id="ARBA00022670"/>
    </source>
</evidence>
<keyword evidence="3 8" id="KW-0378">Hydrolase</keyword>
<feature type="compositionally biased region" description="Low complexity" evidence="5">
    <location>
        <begin position="11"/>
        <end position="26"/>
    </location>
</feature>
<accession>A0A1R4EDJ3</accession>
<dbReference type="PANTHER" id="PTHR42987">
    <property type="entry name" value="PEPTIDASE S49"/>
    <property type="match status" value="1"/>
</dbReference>
<feature type="domain" description="Peptidase S49" evidence="7">
    <location>
        <begin position="166"/>
        <end position="310"/>
    </location>
</feature>
<keyword evidence="6" id="KW-0812">Transmembrane</keyword>
<dbReference type="InterPro" id="IPR004635">
    <property type="entry name" value="Pept_S49_SppA"/>
</dbReference>
<keyword evidence="4" id="KW-0720">Serine protease</keyword>
<evidence type="ECO:0000256" key="3">
    <source>
        <dbReference type="ARBA" id="ARBA00022801"/>
    </source>
</evidence>
<evidence type="ECO:0000313" key="9">
    <source>
        <dbReference type="Proteomes" id="UP000188169"/>
    </source>
</evidence>
<dbReference type="OrthoDB" id="9764363at2"/>
<dbReference type="SUPFAM" id="SSF52096">
    <property type="entry name" value="ClpP/crotonase"/>
    <property type="match status" value="1"/>
</dbReference>
<dbReference type="PANTHER" id="PTHR42987:SF8">
    <property type="entry name" value="PROTEINASE"/>
    <property type="match status" value="1"/>
</dbReference>
<dbReference type="EMBL" id="FUGD01000049">
    <property type="protein sequence ID" value="SJM36563.1"/>
    <property type="molecule type" value="Genomic_DNA"/>
</dbReference>
<reference evidence="9" key="1">
    <citation type="submission" date="2017-02" db="EMBL/GenBank/DDBJ databases">
        <authorList>
            <person name="Mornico D."/>
        </authorList>
    </citation>
    <scope>NUCLEOTIDE SEQUENCE [LARGE SCALE GENOMIC DNA]</scope>
</reference>